<reference evidence="1 2" key="1">
    <citation type="submission" date="2021-12" db="EMBL/GenBank/DDBJ databases">
        <title>Genome sequence of Kibdelosporangium philippinense ATCC 49844.</title>
        <authorList>
            <person name="Fedorov E.A."/>
            <person name="Omeragic M."/>
            <person name="Shalygina K.F."/>
            <person name="Maclea K.S."/>
        </authorList>
    </citation>
    <scope>NUCLEOTIDE SEQUENCE [LARGE SCALE GENOMIC DNA]</scope>
    <source>
        <strain evidence="1 2">ATCC 49844</strain>
    </source>
</reference>
<proteinExistence type="predicted"/>
<sequence length="184" mass="20302">MPPPSKEVADAVRRTAAIHWLSPIDAYDGAVVLSGLDPDELVSVLVHPPEPSDDHIGGLLRRHAPHMWIRAVQAWACLGILHHATAEPWPTSRRREILTDLLDGPEDWITEAAAFALVTMAWVDPDTRGDIQHAVVQRWLDLAKANQLRNVSILASMCQLVLLIPEVNADFSALARELIESLAD</sequence>
<evidence type="ECO:0000313" key="2">
    <source>
        <dbReference type="Proteomes" id="UP001521150"/>
    </source>
</evidence>
<keyword evidence="2" id="KW-1185">Reference proteome</keyword>
<organism evidence="1 2">
    <name type="scientific">Kibdelosporangium philippinense</name>
    <dbReference type="NCBI Taxonomy" id="211113"/>
    <lineage>
        <taxon>Bacteria</taxon>
        <taxon>Bacillati</taxon>
        <taxon>Actinomycetota</taxon>
        <taxon>Actinomycetes</taxon>
        <taxon>Pseudonocardiales</taxon>
        <taxon>Pseudonocardiaceae</taxon>
        <taxon>Kibdelosporangium</taxon>
    </lineage>
</organism>
<accession>A0ABS8ZTE4</accession>
<dbReference type="EMBL" id="JAJVCN010000004">
    <property type="protein sequence ID" value="MCE7010999.1"/>
    <property type="molecule type" value="Genomic_DNA"/>
</dbReference>
<evidence type="ECO:0008006" key="3">
    <source>
        <dbReference type="Google" id="ProtNLM"/>
    </source>
</evidence>
<dbReference type="RefSeq" id="WP_233733305.1">
    <property type="nucleotide sequence ID" value="NZ_JAJVCN010000004.1"/>
</dbReference>
<comment type="caution">
    <text evidence="1">The sequence shown here is derived from an EMBL/GenBank/DDBJ whole genome shotgun (WGS) entry which is preliminary data.</text>
</comment>
<evidence type="ECO:0000313" key="1">
    <source>
        <dbReference type="EMBL" id="MCE7010999.1"/>
    </source>
</evidence>
<dbReference type="Proteomes" id="UP001521150">
    <property type="component" value="Unassembled WGS sequence"/>
</dbReference>
<gene>
    <name evidence="1" type="ORF">LWC34_50575</name>
</gene>
<name>A0ABS8ZTE4_9PSEU</name>
<protein>
    <recommendedName>
        <fullName evidence="3">HEAT repeat domain-containing protein</fullName>
    </recommendedName>
</protein>